<comment type="function">
    <text evidence="7 8">Involved in unsaturated fatty acids biosynthesis. Catalyzes the dehydration of short chain beta-hydroxyacyl-ACPs and long chain saturated and unsaturated beta-hydroxyacyl-ACPs.</text>
</comment>
<dbReference type="HAMAP" id="MF_00406">
    <property type="entry name" value="FabZ"/>
    <property type="match status" value="1"/>
</dbReference>
<dbReference type="PANTHER" id="PTHR30272">
    <property type="entry name" value="3-HYDROXYACYL-[ACYL-CARRIER-PROTEIN] DEHYDRATASE"/>
    <property type="match status" value="1"/>
</dbReference>
<evidence type="ECO:0000313" key="9">
    <source>
        <dbReference type="EMBL" id="MST54614.1"/>
    </source>
</evidence>
<dbReference type="InterPro" id="IPR010084">
    <property type="entry name" value="FabZ"/>
</dbReference>
<dbReference type="Gene3D" id="3.10.129.10">
    <property type="entry name" value="Hotdog Thioesterase"/>
    <property type="match status" value="1"/>
</dbReference>
<dbReference type="SUPFAM" id="SSF54637">
    <property type="entry name" value="Thioesterase/thiol ester dehydrase-isomerase"/>
    <property type="match status" value="1"/>
</dbReference>
<comment type="catalytic activity">
    <reaction evidence="8">
        <text>a (3R)-hydroxyacyl-[ACP] = a (2E)-enoyl-[ACP] + H2O</text>
        <dbReference type="Rhea" id="RHEA:13097"/>
        <dbReference type="Rhea" id="RHEA-COMP:9925"/>
        <dbReference type="Rhea" id="RHEA-COMP:9945"/>
        <dbReference type="ChEBI" id="CHEBI:15377"/>
        <dbReference type="ChEBI" id="CHEBI:78784"/>
        <dbReference type="ChEBI" id="CHEBI:78827"/>
        <dbReference type="EC" id="4.2.1.59"/>
    </reaction>
</comment>
<dbReference type="NCBIfam" id="NF000582">
    <property type="entry name" value="PRK00006.1"/>
    <property type="match status" value="1"/>
</dbReference>
<name>A0A6L5Y8J0_9BACT</name>
<evidence type="ECO:0000256" key="3">
    <source>
        <dbReference type="ARBA" id="ARBA00022516"/>
    </source>
</evidence>
<organism evidence="9 10">
    <name type="scientific">Pyramidobacter porci</name>
    <dbReference type="NCBI Taxonomy" id="2605789"/>
    <lineage>
        <taxon>Bacteria</taxon>
        <taxon>Thermotogati</taxon>
        <taxon>Synergistota</taxon>
        <taxon>Synergistia</taxon>
        <taxon>Synergistales</taxon>
        <taxon>Dethiosulfovibrionaceae</taxon>
        <taxon>Pyramidobacter</taxon>
    </lineage>
</organism>
<dbReference type="Pfam" id="PF07977">
    <property type="entry name" value="FabA"/>
    <property type="match status" value="1"/>
</dbReference>
<evidence type="ECO:0000256" key="2">
    <source>
        <dbReference type="ARBA" id="ARBA00022490"/>
    </source>
</evidence>
<dbReference type="NCBIfam" id="TIGR01750">
    <property type="entry name" value="fabZ"/>
    <property type="match status" value="1"/>
</dbReference>
<comment type="caution">
    <text evidence="9">The sequence shown here is derived from an EMBL/GenBank/DDBJ whole genome shotgun (WGS) entry which is preliminary data.</text>
</comment>
<dbReference type="InterPro" id="IPR029069">
    <property type="entry name" value="HotDog_dom_sf"/>
</dbReference>
<accession>A0A6L5Y8J0</accession>
<keyword evidence="3 8" id="KW-0444">Lipid biosynthesis</keyword>
<evidence type="ECO:0000256" key="5">
    <source>
        <dbReference type="ARBA" id="ARBA00023098"/>
    </source>
</evidence>
<dbReference type="GO" id="GO:0009245">
    <property type="term" value="P:lipid A biosynthetic process"/>
    <property type="evidence" value="ECO:0007669"/>
    <property type="project" value="UniProtKB-UniRule"/>
</dbReference>
<dbReference type="GO" id="GO:0005737">
    <property type="term" value="C:cytoplasm"/>
    <property type="evidence" value="ECO:0007669"/>
    <property type="project" value="UniProtKB-SubCell"/>
</dbReference>
<dbReference type="PANTHER" id="PTHR30272:SF1">
    <property type="entry name" value="3-HYDROXYACYL-[ACYL-CARRIER-PROTEIN] DEHYDRATASE"/>
    <property type="match status" value="1"/>
</dbReference>
<keyword evidence="2 8" id="KW-0963">Cytoplasm</keyword>
<keyword evidence="4 8" id="KW-0441">Lipid A biosynthesis</keyword>
<evidence type="ECO:0000256" key="1">
    <source>
        <dbReference type="ARBA" id="ARBA00004496"/>
    </source>
</evidence>
<keyword evidence="5 8" id="KW-0443">Lipid metabolism</keyword>
<protein>
    <recommendedName>
        <fullName evidence="8">3-hydroxyacyl-[acyl-carrier-protein] dehydratase FabZ</fullName>
        <ecNumber evidence="8">4.2.1.59</ecNumber>
    </recommendedName>
    <alternativeName>
        <fullName evidence="8">(3R)-hydroxymyristoyl-[acyl-carrier-protein] dehydratase</fullName>
        <shortName evidence="8">(3R)-hydroxymyristoyl-ACP dehydrase</shortName>
    </alternativeName>
    <alternativeName>
        <fullName evidence="8">Beta-hydroxyacyl-ACP dehydratase</fullName>
    </alternativeName>
</protein>
<dbReference type="CDD" id="cd01288">
    <property type="entry name" value="FabZ"/>
    <property type="match status" value="1"/>
</dbReference>
<evidence type="ECO:0000256" key="8">
    <source>
        <dbReference type="HAMAP-Rule" id="MF_00406"/>
    </source>
</evidence>
<evidence type="ECO:0000256" key="4">
    <source>
        <dbReference type="ARBA" id="ARBA00022556"/>
    </source>
</evidence>
<dbReference type="RefSeq" id="WP_154527744.1">
    <property type="nucleotide sequence ID" value="NZ_VUNH01000001.1"/>
</dbReference>
<proteinExistence type="inferred from homology"/>
<evidence type="ECO:0000256" key="7">
    <source>
        <dbReference type="ARBA" id="ARBA00025049"/>
    </source>
</evidence>
<gene>
    <name evidence="8 9" type="primary">fabZ</name>
    <name evidence="9" type="ORF">FYJ74_00910</name>
</gene>
<keyword evidence="10" id="KW-1185">Reference proteome</keyword>
<dbReference type="GO" id="GO:0016020">
    <property type="term" value="C:membrane"/>
    <property type="evidence" value="ECO:0007669"/>
    <property type="project" value="GOC"/>
</dbReference>
<dbReference type="Proteomes" id="UP000473699">
    <property type="component" value="Unassembled WGS sequence"/>
</dbReference>
<feature type="active site" evidence="8">
    <location>
        <position position="48"/>
    </location>
</feature>
<dbReference type="GO" id="GO:0006633">
    <property type="term" value="P:fatty acid biosynthetic process"/>
    <property type="evidence" value="ECO:0007669"/>
    <property type="project" value="UniProtKB-UniRule"/>
</dbReference>
<dbReference type="FunFam" id="3.10.129.10:FF:000001">
    <property type="entry name" value="3-hydroxyacyl-[acyl-carrier-protein] dehydratase FabZ"/>
    <property type="match status" value="1"/>
</dbReference>
<dbReference type="InterPro" id="IPR013114">
    <property type="entry name" value="FabA_FabZ"/>
</dbReference>
<comment type="subcellular location">
    <subcellularLocation>
        <location evidence="1 8">Cytoplasm</location>
    </subcellularLocation>
</comment>
<dbReference type="GO" id="GO:0019171">
    <property type="term" value="F:(3R)-hydroxyacyl-[acyl-carrier-protein] dehydratase activity"/>
    <property type="evidence" value="ECO:0007669"/>
    <property type="project" value="UniProtKB-EC"/>
</dbReference>
<dbReference type="AlphaFoldDB" id="A0A6L5Y8J0"/>
<comment type="similarity">
    <text evidence="8">Belongs to the thioester dehydratase family. FabZ subfamily.</text>
</comment>
<evidence type="ECO:0000256" key="6">
    <source>
        <dbReference type="ARBA" id="ARBA00023239"/>
    </source>
</evidence>
<dbReference type="EMBL" id="VUNH01000001">
    <property type="protein sequence ID" value="MST54614.1"/>
    <property type="molecule type" value="Genomic_DNA"/>
</dbReference>
<sequence>MLDIKEIMSCVPHRYPFLLVDRIQELVPGKSVVAIKNVTINEPFFQGHFPGEPVMPGVLILEAMAQAGAMMVLNIPELRGTIAFLTTVNRAKFRRPVVPGDQLVIYTEMGRIFGKMGKVKAHAEVEGKTVAEAELGFMLTKKPEGEK</sequence>
<evidence type="ECO:0000313" key="10">
    <source>
        <dbReference type="Proteomes" id="UP000473699"/>
    </source>
</evidence>
<dbReference type="EC" id="4.2.1.59" evidence="8"/>
<reference evidence="9 10" key="1">
    <citation type="submission" date="2019-08" db="EMBL/GenBank/DDBJ databases">
        <title>In-depth cultivation of the pig gut microbiome towards novel bacterial diversity and tailored functional studies.</title>
        <authorList>
            <person name="Wylensek D."/>
            <person name="Hitch T.C.A."/>
            <person name="Clavel T."/>
        </authorList>
    </citation>
    <scope>NUCLEOTIDE SEQUENCE [LARGE SCALE GENOMIC DNA]</scope>
    <source>
        <strain evidence="9 10">SM-530-WT-4B</strain>
    </source>
</reference>
<keyword evidence="6 8" id="KW-0456">Lyase</keyword>